<dbReference type="EMBL" id="CP022437">
    <property type="protein sequence ID" value="ASN06260.1"/>
    <property type="molecule type" value="Genomic_DNA"/>
</dbReference>
<proteinExistence type="predicted"/>
<evidence type="ECO:0000313" key="4">
    <source>
        <dbReference type="EMBL" id="ASN06260.1"/>
    </source>
</evidence>
<dbReference type="OrthoDB" id="1845399at2"/>
<keyword evidence="5" id="KW-1185">Reference proteome</keyword>
<dbReference type="Proteomes" id="UP000204391">
    <property type="component" value="Chromosome"/>
</dbReference>
<dbReference type="AlphaFoldDB" id="A0A221MF70"/>
<keyword evidence="1 4" id="KW-0808">Transferase</keyword>
<gene>
    <name evidence="4" type="ORF">CFK40_15150</name>
</gene>
<dbReference type="GO" id="GO:0030435">
    <property type="term" value="P:sporulation resulting in formation of a cellular spore"/>
    <property type="evidence" value="ECO:0007669"/>
    <property type="project" value="UniProtKB-KW"/>
</dbReference>
<name>A0A221MF70_9BACI</name>
<evidence type="ECO:0000256" key="3">
    <source>
        <dbReference type="ARBA" id="ARBA00023315"/>
    </source>
</evidence>
<dbReference type="RefSeq" id="WP_089533251.1">
    <property type="nucleotide sequence ID" value="NZ_CP022437.1"/>
</dbReference>
<reference evidence="4 5" key="1">
    <citation type="journal article" date="2003" name="Int. J. Syst. Evol. Microbiol.">
        <title>Virgibacillus carmonensis sp. nov., Virgibacillus necropolis sp. nov. and Virgibacillus picturae sp. nov., three novel species isolated from deteriorated mural paintings, transfer of the species of the genus salibacillus to Virgibacillus, as Virgibacillus marismortui comb. nov. and Virgibacillus salexigens comb. nov., and emended description of the genus Virgibacillus.</title>
        <authorList>
            <person name="Heyrman J."/>
            <person name="Logan N.A."/>
            <person name="Busse H.J."/>
            <person name="Balcaen A."/>
            <person name="Lebbe L."/>
            <person name="Rodriguez-Diaz M."/>
            <person name="Swings J."/>
            <person name="De Vos P."/>
        </authorList>
    </citation>
    <scope>NUCLEOTIDE SEQUENCE [LARGE SCALE GENOMIC DNA]</scope>
    <source>
        <strain evidence="4 5">LMG 19488</strain>
    </source>
</reference>
<keyword evidence="3" id="KW-0012">Acyltransferase</keyword>
<protein>
    <submittedName>
        <fullName evidence="4">Protein-glutamine gamma-glutamyltransferase</fullName>
    </submittedName>
</protein>
<accession>A0A221MF70</accession>
<dbReference type="Pfam" id="PF20085">
    <property type="entry name" value="TGL"/>
    <property type="match status" value="1"/>
</dbReference>
<sequence length="297" mass="34025">MINVSGRTLQWDELIDEVSVSSKGIKILEELNKSSKVYRFLSFKELENTILIREHIMEAAKKLNKSNVTFAVFEETRADDRYWAVTEQGGIRLKEGVKPSVAISDIYKNGSEYAFECATAMIIVYYYAALQYLGAESFNNYFTRLYLYSWEADSDLGLKIVTTTDPIPGDVVYFDNPDNLEPQWQGENAVYLGDNLYYGHGIGILNEKEMIEQLNTLGRSNEVDAYMLDKIVRPSFDHWIGLKQGYTRSDRTTSNRIIVYENINHHNQVSISYYYHCSLVNMLNTGTITITINGTLD</sequence>
<keyword evidence="2" id="KW-0749">Sporulation</keyword>
<dbReference type="KEGG" id="vne:CFK40_15150"/>
<organism evidence="4 5">
    <name type="scientific">Virgibacillus necropolis</name>
    <dbReference type="NCBI Taxonomy" id="163877"/>
    <lineage>
        <taxon>Bacteria</taxon>
        <taxon>Bacillati</taxon>
        <taxon>Bacillota</taxon>
        <taxon>Bacilli</taxon>
        <taxon>Bacillales</taxon>
        <taxon>Bacillaceae</taxon>
        <taxon>Virgibacillus</taxon>
    </lineage>
</organism>
<evidence type="ECO:0000256" key="1">
    <source>
        <dbReference type="ARBA" id="ARBA00022679"/>
    </source>
</evidence>
<evidence type="ECO:0000313" key="5">
    <source>
        <dbReference type="Proteomes" id="UP000204391"/>
    </source>
</evidence>
<dbReference type="GO" id="GO:0003810">
    <property type="term" value="F:protein-glutamine gamma-glutamyltransferase activity"/>
    <property type="evidence" value="ECO:0007669"/>
    <property type="project" value="InterPro"/>
</dbReference>
<evidence type="ECO:0000256" key="2">
    <source>
        <dbReference type="ARBA" id="ARBA00022969"/>
    </source>
</evidence>
<dbReference type="InterPro" id="IPR020916">
    <property type="entry name" value="Gln_gamma-glutamylTfrase_bac"/>
</dbReference>